<keyword evidence="6" id="KW-1185">Reference proteome</keyword>
<dbReference type="InterPro" id="IPR000524">
    <property type="entry name" value="Tscrpt_reg_HTH_GntR"/>
</dbReference>
<feature type="domain" description="HTH gntR-type" evidence="4">
    <location>
        <begin position="12"/>
        <end position="79"/>
    </location>
</feature>
<dbReference type="PANTHER" id="PTHR43537:SF45">
    <property type="entry name" value="GNTR FAMILY REGULATORY PROTEIN"/>
    <property type="match status" value="1"/>
</dbReference>
<dbReference type="Pfam" id="PF00392">
    <property type="entry name" value="GntR"/>
    <property type="match status" value="1"/>
</dbReference>
<dbReference type="SMART" id="SM00895">
    <property type="entry name" value="FCD"/>
    <property type="match status" value="1"/>
</dbReference>
<sequence>MSWVTPRIEPGHSLREQIEESLTAAIIAGQVPPHELLTVPVLAQQYDVSATPVREAMLNLARRGFVVPVRNRGFRVREVGRDELDHLVKTRRMLECPPMVEVARIFDASIRPRFDELIAAINDSAESRDFATYVRSDKAFHLGLLGLLGNPVLVDVVGNLRDQTRTVGIASKITPAQLRASIDEHAALLDLLEAGEGEAAAELMDRHIGHVLGWWSGEAEDSAVTAVR</sequence>
<keyword evidence="2" id="KW-0238">DNA-binding</keyword>
<dbReference type="GO" id="GO:0003677">
    <property type="term" value="F:DNA binding"/>
    <property type="evidence" value="ECO:0007669"/>
    <property type="project" value="UniProtKB-KW"/>
</dbReference>
<name>A0A3L8PQ12_9ACTN</name>
<organism evidence="5 6">
    <name type="scientific">Aeromicrobium phragmitis</name>
    <dbReference type="NCBI Taxonomy" id="2478914"/>
    <lineage>
        <taxon>Bacteria</taxon>
        <taxon>Bacillati</taxon>
        <taxon>Actinomycetota</taxon>
        <taxon>Actinomycetes</taxon>
        <taxon>Propionibacteriales</taxon>
        <taxon>Nocardioidaceae</taxon>
        <taxon>Aeromicrobium</taxon>
    </lineage>
</organism>
<evidence type="ECO:0000256" key="3">
    <source>
        <dbReference type="ARBA" id="ARBA00023163"/>
    </source>
</evidence>
<comment type="caution">
    <text evidence="5">The sequence shown here is derived from an EMBL/GenBank/DDBJ whole genome shotgun (WGS) entry which is preliminary data.</text>
</comment>
<dbReference type="Pfam" id="PF07729">
    <property type="entry name" value="FCD"/>
    <property type="match status" value="1"/>
</dbReference>
<accession>A0A3L8PQ12</accession>
<dbReference type="SMART" id="SM00345">
    <property type="entry name" value="HTH_GNTR"/>
    <property type="match status" value="1"/>
</dbReference>
<dbReference type="InterPro" id="IPR036388">
    <property type="entry name" value="WH-like_DNA-bd_sf"/>
</dbReference>
<dbReference type="AlphaFoldDB" id="A0A3L8PQ12"/>
<dbReference type="InterPro" id="IPR036390">
    <property type="entry name" value="WH_DNA-bd_sf"/>
</dbReference>
<dbReference type="CDD" id="cd07377">
    <property type="entry name" value="WHTH_GntR"/>
    <property type="match status" value="1"/>
</dbReference>
<dbReference type="SUPFAM" id="SSF46785">
    <property type="entry name" value="Winged helix' DNA-binding domain"/>
    <property type="match status" value="1"/>
</dbReference>
<protein>
    <submittedName>
        <fullName evidence="5">GntR family transcriptional regulator</fullName>
    </submittedName>
</protein>
<dbReference type="InterPro" id="IPR008920">
    <property type="entry name" value="TF_FadR/GntR_C"/>
</dbReference>
<dbReference type="Proteomes" id="UP000282515">
    <property type="component" value="Unassembled WGS sequence"/>
</dbReference>
<proteinExistence type="predicted"/>
<evidence type="ECO:0000256" key="1">
    <source>
        <dbReference type="ARBA" id="ARBA00023015"/>
    </source>
</evidence>
<dbReference type="OrthoDB" id="3267569at2"/>
<dbReference type="PROSITE" id="PS50949">
    <property type="entry name" value="HTH_GNTR"/>
    <property type="match status" value="1"/>
</dbReference>
<keyword evidence="3" id="KW-0804">Transcription</keyword>
<evidence type="ECO:0000256" key="2">
    <source>
        <dbReference type="ARBA" id="ARBA00023125"/>
    </source>
</evidence>
<dbReference type="SUPFAM" id="SSF48008">
    <property type="entry name" value="GntR ligand-binding domain-like"/>
    <property type="match status" value="1"/>
</dbReference>
<dbReference type="Gene3D" id="1.20.120.530">
    <property type="entry name" value="GntR ligand-binding domain-like"/>
    <property type="match status" value="1"/>
</dbReference>
<evidence type="ECO:0000313" key="6">
    <source>
        <dbReference type="Proteomes" id="UP000282515"/>
    </source>
</evidence>
<dbReference type="EMBL" id="RDBF01000002">
    <property type="protein sequence ID" value="RLV56919.1"/>
    <property type="molecule type" value="Genomic_DNA"/>
</dbReference>
<evidence type="ECO:0000313" key="5">
    <source>
        <dbReference type="EMBL" id="RLV56919.1"/>
    </source>
</evidence>
<dbReference type="PANTHER" id="PTHR43537">
    <property type="entry name" value="TRANSCRIPTIONAL REGULATOR, GNTR FAMILY"/>
    <property type="match status" value="1"/>
</dbReference>
<reference evidence="5 6" key="1">
    <citation type="submission" date="2018-10" db="EMBL/GenBank/DDBJ databases">
        <title>Aeromicrobium sp. 9W16Y-2 whole genome shotgun sequence.</title>
        <authorList>
            <person name="Li F."/>
        </authorList>
    </citation>
    <scope>NUCLEOTIDE SEQUENCE [LARGE SCALE GENOMIC DNA]</scope>
    <source>
        <strain evidence="5 6">9W16Y-2</strain>
    </source>
</reference>
<evidence type="ECO:0000259" key="4">
    <source>
        <dbReference type="PROSITE" id="PS50949"/>
    </source>
</evidence>
<keyword evidence="1" id="KW-0805">Transcription regulation</keyword>
<dbReference type="GO" id="GO:0003700">
    <property type="term" value="F:DNA-binding transcription factor activity"/>
    <property type="evidence" value="ECO:0007669"/>
    <property type="project" value="InterPro"/>
</dbReference>
<dbReference type="RefSeq" id="WP_121793220.1">
    <property type="nucleotide sequence ID" value="NZ_RDBF01000002.1"/>
</dbReference>
<dbReference type="Gene3D" id="1.10.10.10">
    <property type="entry name" value="Winged helix-like DNA-binding domain superfamily/Winged helix DNA-binding domain"/>
    <property type="match status" value="1"/>
</dbReference>
<dbReference type="InterPro" id="IPR011711">
    <property type="entry name" value="GntR_C"/>
</dbReference>
<gene>
    <name evidence="5" type="ORF">D9V41_03890</name>
</gene>